<evidence type="ECO:0000313" key="2">
    <source>
        <dbReference type="EMBL" id="PHJ16317.1"/>
    </source>
</evidence>
<gene>
    <name evidence="2" type="ORF">CSUI_009869</name>
</gene>
<dbReference type="GeneID" id="94433189"/>
<keyword evidence="1" id="KW-1133">Transmembrane helix</keyword>
<name>A0A2C6KFL1_9APIC</name>
<evidence type="ECO:0000313" key="3">
    <source>
        <dbReference type="Proteomes" id="UP000221165"/>
    </source>
</evidence>
<dbReference type="Proteomes" id="UP000221165">
    <property type="component" value="Unassembled WGS sequence"/>
</dbReference>
<feature type="transmembrane region" description="Helical" evidence="1">
    <location>
        <begin position="53"/>
        <end position="86"/>
    </location>
</feature>
<keyword evidence="3" id="KW-1185">Reference proteome</keyword>
<sequence>MTRNNSSVCTPPDTLLPVLLCHRILLFFTSFFSSPLPLLNHRNPYHPLSYTSINLVAVFFFLSILFSSLLFFFSFFSALLLLFSSLRHGRPFVRRVRGGWGRKRKRREQRIRPFIFKSHRRRERPTPRFSLGPSRHRETKENGRHFFYQQRTSRSRRITDNFFFFTFTFFFFSAAIRHDAWRRRGGGCQCEEQEFNSSCRITRKRRGESRSGWEDANSVFL</sequence>
<feature type="transmembrane region" description="Helical" evidence="1">
    <location>
        <begin position="12"/>
        <end position="33"/>
    </location>
</feature>
<evidence type="ECO:0000256" key="1">
    <source>
        <dbReference type="SAM" id="Phobius"/>
    </source>
</evidence>
<keyword evidence="1" id="KW-0472">Membrane</keyword>
<comment type="caution">
    <text evidence="2">The sequence shown here is derived from an EMBL/GenBank/DDBJ whole genome shotgun (WGS) entry which is preliminary data.</text>
</comment>
<dbReference type="VEuPathDB" id="ToxoDB:CSUI_009869"/>
<dbReference type="AlphaFoldDB" id="A0A2C6KFL1"/>
<dbReference type="EMBL" id="MIGC01006205">
    <property type="protein sequence ID" value="PHJ16317.1"/>
    <property type="molecule type" value="Genomic_DNA"/>
</dbReference>
<organism evidence="2 3">
    <name type="scientific">Cystoisospora suis</name>
    <dbReference type="NCBI Taxonomy" id="483139"/>
    <lineage>
        <taxon>Eukaryota</taxon>
        <taxon>Sar</taxon>
        <taxon>Alveolata</taxon>
        <taxon>Apicomplexa</taxon>
        <taxon>Conoidasida</taxon>
        <taxon>Coccidia</taxon>
        <taxon>Eucoccidiorida</taxon>
        <taxon>Eimeriorina</taxon>
        <taxon>Sarcocystidae</taxon>
        <taxon>Cystoisospora</taxon>
    </lineage>
</organism>
<proteinExistence type="predicted"/>
<protein>
    <recommendedName>
        <fullName evidence="4">Transmembrane protein</fullName>
    </recommendedName>
</protein>
<dbReference type="RefSeq" id="XP_067918046.1">
    <property type="nucleotide sequence ID" value="XM_068069978.1"/>
</dbReference>
<keyword evidence="1" id="KW-0812">Transmembrane</keyword>
<reference evidence="2 3" key="1">
    <citation type="journal article" date="2017" name="Int. J. Parasitol.">
        <title>The genome of the protozoan parasite Cystoisospora suis and a reverse vaccinology approach to identify vaccine candidates.</title>
        <authorList>
            <person name="Palmieri N."/>
            <person name="Shrestha A."/>
            <person name="Ruttkowski B."/>
            <person name="Beck T."/>
            <person name="Vogl C."/>
            <person name="Tomley F."/>
            <person name="Blake D.P."/>
            <person name="Joachim A."/>
        </authorList>
    </citation>
    <scope>NUCLEOTIDE SEQUENCE [LARGE SCALE GENOMIC DNA]</scope>
    <source>
        <strain evidence="2 3">Wien I</strain>
    </source>
</reference>
<feature type="transmembrane region" description="Helical" evidence="1">
    <location>
        <begin position="158"/>
        <end position="176"/>
    </location>
</feature>
<accession>A0A2C6KFL1</accession>
<evidence type="ECO:0008006" key="4">
    <source>
        <dbReference type="Google" id="ProtNLM"/>
    </source>
</evidence>